<dbReference type="Proteomes" id="UP000005475">
    <property type="component" value="Unassembled WGS sequence"/>
</dbReference>
<evidence type="ECO:0000313" key="1">
    <source>
        <dbReference type="EMBL" id="EDO09859.1"/>
    </source>
</evidence>
<organism evidence="1 2">
    <name type="scientific">Bacteroides ovatus (strain ATCC 8483 / DSM 1896 / JCM 5824 / BCRC 10623 / CCUG 4943 / NCTC 11153)</name>
    <dbReference type="NCBI Taxonomy" id="411476"/>
    <lineage>
        <taxon>Bacteria</taxon>
        <taxon>Pseudomonadati</taxon>
        <taxon>Bacteroidota</taxon>
        <taxon>Bacteroidia</taxon>
        <taxon>Bacteroidales</taxon>
        <taxon>Bacteroidaceae</taxon>
        <taxon>Bacteroides</taxon>
    </lineage>
</organism>
<protein>
    <submittedName>
        <fullName evidence="1">Uncharacterized protein</fullName>
    </submittedName>
</protein>
<comment type="caution">
    <text evidence="1">The sequence shown here is derived from an EMBL/GenBank/DDBJ whole genome shotgun (WGS) entry which is preliminary data.</text>
</comment>
<gene>
    <name evidence="1" type="ORF">BACOVA_04236</name>
</gene>
<reference evidence="2" key="2">
    <citation type="submission" date="2007-04" db="EMBL/GenBank/DDBJ databases">
        <title>Draft genome sequence of Bacteroides ovatus (ATCC 8483).</title>
        <authorList>
            <person name="Sudarsanam P."/>
            <person name="Ley R."/>
            <person name="Guruge J."/>
            <person name="Turnbaugh P.J."/>
            <person name="Mahowald M."/>
            <person name="Liep D."/>
            <person name="Gordon J."/>
        </authorList>
    </citation>
    <scope>NUCLEOTIDE SEQUENCE [LARGE SCALE GENOMIC DNA]</scope>
    <source>
        <strain evidence="2">ATCC 8483 / DSM 1896 / JCM 5824 / BCRC 10623 / CCUG 4943 / NCTC 11153</strain>
    </source>
</reference>
<accession>A0AAN3D4T1</accession>
<dbReference type="EMBL" id="AAXF02000053">
    <property type="protein sequence ID" value="EDO09859.1"/>
    <property type="molecule type" value="Genomic_DNA"/>
</dbReference>
<dbReference type="AlphaFoldDB" id="A0AAN3D4T1"/>
<sequence>MTYGVFLSGAGDIYLHKDKTLLHLCVKKIFLPQNKAKDTACESPSFYLCSSI</sequence>
<proteinExistence type="predicted"/>
<evidence type="ECO:0000313" key="2">
    <source>
        <dbReference type="Proteomes" id="UP000005475"/>
    </source>
</evidence>
<reference evidence="1 2" key="1">
    <citation type="submission" date="2007-03" db="EMBL/GenBank/DDBJ databases">
        <authorList>
            <person name="Fulton L."/>
            <person name="Clifton S."/>
            <person name="Fulton B."/>
            <person name="Xu J."/>
            <person name="Minx P."/>
            <person name="Pepin K.H."/>
            <person name="Johnson M."/>
            <person name="Thiruvilangam P."/>
            <person name="Bhonagiri V."/>
            <person name="Nash W.E."/>
            <person name="Mardis E.R."/>
            <person name="Wilson R.K."/>
        </authorList>
    </citation>
    <scope>NUCLEOTIDE SEQUENCE [LARGE SCALE GENOMIC DNA]</scope>
    <source>
        <strain evidence="2">ATCC 8483 / DSM 1896 / JCM 5824 / BCRC 10623 / CCUG 4943 / NCTC 11153</strain>
    </source>
</reference>
<name>A0AAN3D4T1_BACO1</name>